<dbReference type="PANTHER" id="PTHR45528:SF1">
    <property type="entry name" value="SENSOR HISTIDINE KINASE CPXA"/>
    <property type="match status" value="1"/>
</dbReference>
<name>A0A5C1I4W9_9SPHI</name>
<feature type="transmembrane region" description="Helical" evidence="14">
    <location>
        <begin position="151"/>
        <end position="174"/>
    </location>
</feature>
<gene>
    <name evidence="17" type="ORF">DEO27_024035</name>
</gene>
<dbReference type="SUPFAM" id="SSF158472">
    <property type="entry name" value="HAMP domain-like"/>
    <property type="match status" value="1"/>
</dbReference>
<dbReference type="InterPro" id="IPR050398">
    <property type="entry name" value="HssS/ArlS-like"/>
</dbReference>
<accession>A0A5C1I4W9</accession>
<evidence type="ECO:0000256" key="13">
    <source>
        <dbReference type="ARBA" id="ARBA00023136"/>
    </source>
</evidence>
<dbReference type="GO" id="GO:0000155">
    <property type="term" value="F:phosphorelay sensor kinase activity"/>
    <property type="evidence" value="ECO:0007669"/>
    <property type="project" value="InterPro"/>
</dbReference>
<evidence type="ECO:0000256" key="6">
    <source>
        <dbReference type="ARBA" id="ARBA00022679"/>
    </source>
</evidence>
<dbReference type="KEGG" id="mrub:DEO27_024035"/>
<comment type="subcellular location">
    <subcellularLocation>
        <location evidence="2">Cell membrane</location>
        <topology evidence="2">Multi-pass membrane protein</topology>
    </subcellularLocation>
</comment>
<dbReference type="Pfam" id="PF02518">
    <property type="entry name" value="HATPase_c"/>
    <property type="match status" value="1"/>
</dbReference>
<comment type="catalytic activity">
    <reaction evidence="1">
        <text>ATP + protein L-histidine = ADP + protein N-phospho-L-histidine.</text>
        <dbReference type="EC" id="2.7.13.3"/>
    </reaction>
</comment>
<evidence type="ECO:0000256" key="11">
    <source>
        <dbReference type="ARBA" id="ARBA00022989"/>
    </source>
</evidence>
<dbReference type="InterPro" id="IPR003594">
    <property type="entry name" value="HATPase_dom"/>
</dbReference>
<dbReference type="InterPro" id="IPR036097">
    <property type="entry name" value="HisK_dim/P_sf"/>
</dbReference>
<dbReference type="RefSeq" id="WP_112574880.1">
    <property type="nucleotide sequence ID" value="NZ_CP043450.1"/>
</dbReference>
<evidence type="ECO:0000256" key="1">
    <source>
        <dbReference type="ARBA" id="ARBA00000085"/>
    </source>
</evidence>
<protein>
    <recommendedName>
        <fullName evidence="3">histidine kinase</fullName>
        <ecNumber evidence="3">2.7.13.3</ecNumber>
    </recommendedName>
</protein>
<dbReference type="SMART" id="SM00388">
    <property type="entry name" value="HisKA"/>
    <property type="match status" value="1"/>
</dbReference>
<keyword evidence="9" id="KW-0418">Kinase</keyword>
<evidence type="ECO:0000313" key="17">
    <source>
        <dbReference type="EMBL" id="QEM12949.1"/>
    </source>
</evidence>
<dbReference type="GO" id="GO:0005524">
    <property type="term" value="F:ATP binding"/>
    <property type="evidence" value="ECO:0007669"/>
    <property type="project" value="UniProtKB-KW"/>
</dbReference>
<keyword evidence="4" id="KW-1003">Cell membrane</keyword>
<evidence type="ECO:0000313" key="18">
    <source>
        <dbReference type="Proteomes" id="UP000251402"/>
    </source>
</evidence>
<keyword evidence="18" id="KW-1185">Reference proteome</keyword>
<reference evidence="17" key="1">
    <citation type="submission" date="2019-08" db="EMBL/GenBank/DDBJ databases">
        <title>Comparative genome analysis confer to the adaptation heavy metal polluted environment.</title>
        <authorList>
            <person name="Li Y."/>
        </authorList>
    </citation>
    <scope>NUCLEOTIDE SEQUENCE [LARGE SCALE GENOMIC DNA]</scope>
    <source>
        <strain evidence="17">P1</strain>
    </source>
</reference>
<dbReference type="InterPro" id="IPR036890">
    <property type="entry name" value="HATPase_C_sf"/>
</dbReference>
<evidence type="ECO:0000256" key="14">
    <source>
        <dbReference type="SAM" id="Phobius"/>
    </source>
</evidence>
<evidence type="ECO:0000256" key="3">
    <source>
        <dbReference type="ARBA" id="ARBA00012438"/>
    </source>
</evidence>
<dbReference type="InterPro" id="IPR003660">
    <property type="entry name" value="HAMP_dom"/>
</dbReference>
<keyword evidence="6" id="KW-0808">Transferase</keyword>
<evidence type="ECO:0000256" key="5">
    <source>
        <dbReference type="ARBA" id="ARBA00022553"/>
    </source>
</evidence>
<evidence type="ECO:0000256" key="12">
    <source>
        <dbReference type="ARBA" id="ARBA00023012"/>
    </source>
</evidence>
<evidence type="ECO:0000256" key="9">
    <source>
        <dbReference type="ARBA" id="ARBA00022777"/>
    </source>
</evidence>
<dbReference type="InterPro" id="IPR003661">
    <property type="entry name" value="HisK_dim/P_dom"/>
</dbReference>
<proteinExistence type="predicted"/>
<keyword evidence="11 14" id="KW-1133">Transmembrane helix</keyword>
<feature type="transmembrane region" description="Helical" evidence="14">
    <location>
        <begin position="7"/>
        <end position="34"/>
    </location>
</feature>
<dbReference type="CDD" id="cd00082">
    <property type="entry name" value="HisKA"/>
    <property type="match status" value="1"/>
</dbReference>
<keyword evidence="12" id="KW-0902">Two-component regulatory system</keyword>
<keyword evidence="10" id="KW-0067">ATP-binding</keyword>
<dbReference type="EC" id="2.7.13.3" evidence="3"/>
<dbReference type="PROSITE" id="PS50885">
    <property type="entry name" value="HAMP"/>
    <property type="match status" value="1"/>
</dbReference>
<dbReference type="Proteomes" id="UP000251402">
    <property type="component" value="Chromosome"/>
</dbReference>
<dbReference type="GO" id="GO:0005886">
    <property type="term" value="C:plasma membrane"/>
    <property type="evidence" value="ECO:0007669"/>
    <property type="project" value="UniProtKB-SubCell"/>
</dbReference>
<dbReference type="SMART" id="SM00304">
    <property type="entry name" value="HAMP"/>
    <property type="match status" value="1"/>
</dbReference>
<keyword evidence="13 14" id="KW-0472">Membrane</keyword>
<dbReference type="Gene3D" id="1.10.287.130">
    <property type="match status" value="1"/>
</dbReference>
<dbReference type="CDD" id="cd06225">
    <property type="entry name" value="HAMP"/>
    <property type="match status" value="1"/>
</dbReference>
<dbReference type="Gene3D" id="3.30.565.10">
    <property type="entry name" value="Histidine kinase-like ATPase, C-terminal domain"/>
    <property type="match status" value="1"/>
</dbReference>
<evidence type="ECO:0000256" key="4">
    <source>
        <dbReference type="ARBA" id="ARBA00022475"/>
    </source>
</evidence>
<keyword evidence="5" id="KW-0597">Phosphoprotein</keyword>
<dbReference type="PANTHER" id="PTHR45528">
    <property type="entry name" value="SENSOR HISTIDINE KINASE CPXA"/>
    <property type="match status" value="1"/>
</dbReference>
<evidence type="ECO:0000259" key="16">
    <source>
        <dbReference type="PROSITE" id="PS50885"/>
    </source>
</evidence>
<dbReference type="EMBL" id="CP043450">
    <property type="protein sequence ID" value="QEM12949.1"/>
    <property type="molecule type" value="Genomic_DNA"/>
</dbReference>
<dbReference type="OrthoDB" id="594725at2"/>
<dbReference type="Gene3D" id="6.10.340.10">
    <property type="match status" value="1"/>
</dbReference>
<dbReference type="PRINTS" id="PR00344">
    <property type="entry name" value="BCTRLSENSOR"/>
</dbReference>
<dbReference type="CDD" id="cd00075">
    <property type="entry name" value="HATPase"/>
    <property type="match status" value="1"/>
</dbReference>
<dbReference type="Pfam" id="PF00672">
    <property type="entry name" value="HAMP"/>
    <property type="match status" value="1"/>
</dbReference>
<feature type="domain" description="HAMP" evidence="16">
    <location>
        <begin position="175"/>
        <end position="228"/>
    </location>
</feature>
<evidence type="ECO:0000256" key="8">
    <source>
        <dbReference type="ARBA" id="ARBA00022741"/>
    </source>
</evidence>
<sequence length="453" mass="51475">MKIKNKLALNFSLITAGILLLILSAIFLVFYSFVRNDFYEHLNDRAKVAAQLYLEADEISSDSLGHVRERYLAKLPEERVGIYNEHNESFLAHKNSYWTDKVIDRVRKKEHLQFAEGSRQTVGIYYRDNQGNFVILVSAVDSGNNDQLLDIARIMLVAFIVLNGGVFFIGRWFAQRSLSPINDLIRQMQRITVNDLHVRVHEGEGRDEITELARNFNRLLEHLYNAFELQQTFVTNASHELRTPVTSIMGEIEVGLNRERSAAEYQQLLVSVLSDAENLNDTISSLMELAQSDLEYTRAKLTPVMIDELVWDMHHYWNNKKTKGKLIVEMQQMPEDANHLVMMVSKPLLIIALNNIIGNAFKFSGGQPVVCTLNVDDSFIKIDIRDSGIGIPTEDVDKIFNSFYRSPNGRSFKGSGIGLYVTQKIIQLFGGTITVLPAQPGTIFSLTFPQPEI</sequence>
<dbReference type="PROSITE" id="PS50109">
    <property type="entry name" value="HIS_KIN"/>
    <property type="match status" value="1"/>
</dbReference>
<keyword evidence="8" id="KW-0547">Nucleotide-binding</keyword>
<evidence type="ECO:0000259" key="15">
    <source>
        <dbReference type="PROSITE" id="PS50109"/>
    </source>
</evidence>
<evidence type="ECO:0000256" key="7">
    <source>
        <dbReference type="ARBA" id="ARBA00022692"/>
    </source>
</evidence>
<feature type="domain" description="Histidine kinase" evidence="15">
    <location>
        <begin position="236"/>
        <end position="452"/>
    </location>
</feature>
<keyword evidence="7 14" id="KW-0812">Transmembrane</keyword>
<dbReference type="AlphaFoldDB" id="A0A5C1I4W9"/>
<dbReference type="InterPro" id="IPR004358">
    <property type="entry name" value="Sig_transdc_His_kin-like_C"/>
</dbReference>
<evidence type="ECO:0000256" key="10">
    <source>
        <dbReference type="ARBA" id="ARBA00022840"/>
    </source>
</evidence>
<dbReference type="SMART" id="SM00387">
    <property type="entry name" value="HATPase_c"/>
    <property type="match status" value="1"/>
</dbReference>
<dbReference type="InterPro" id="IPR005467">
    <property type="entry name" value="His_kinase_dom"/>
</dbReference>
<evidence type="ECO:0000256" key="2">
    <source>
        <dbReference type="ARBA" id="ARBA00004651"/>
    </source>
</evidence>
<dbReference type="SUPFAM" id="SSF47384">
    <property type="entry name" value="Homodimeric domain of signal transducing histidine kinase"/>
    <property type="match status" value="1"/>
</dbReference>
<organism evidence="17 18">
    <name type="scientific">Mucilaginibacter rubeus</name>
    <dbReference type="NCBI Taxonomy" id="2027860"/>
    <lineage>
        <taxon>Bacteria</taxon>
        <taxon>Pseudomonadati</taxon>
        <taxon>Bacteroidota</taxon>
        <taxon>Sphingobacteriia</taxon>
        <taxon>Sphingobacteriales</taxon>
        <taxon>Sphingobacteriaceae</taxon>
        <taxon>Mucilaginibacter</taxon>
    </lineage>
</organism>
<dbReference type="SUPFAM" id="SSF55874">
    <property type="entry name" value="ATPase domain of HSP90 chaperone/DNA topoisomerase II/histidine kinase"/>
    <property type="match status" value="1"/>
</dbReference>
<dbReference type="Pfam" id="PF00512">
    <property type="entry name" value="HisKA"/>
    <property type="match status" value="1"/>
</dbReference>